<dbReference type="Proteomes" id="UP000789508">
    <property type="component" value="Unassembled WGS sequence"/>
</dbReference>
<name>A0A9N8W5V9_9GLOM</name>
<keyword evidence="8" id="KW-1185">Reference proteome</keyword>
<evidence type="ECO:0000256" key="5">
    <source>
        <dbReference type="SAM" id="SignalP"/>
    </source>
</evidence>
<feature type="region of interest" description="Disordered" evidence="3">
    <location>
        <begin position="257"/>
        <end position="282"/>
    </location>
</feature>
<keyword evidence="2" id="KW-0677">Repeat</keyword>
<dbReference type="OrthoDB" id="432528at2759"/>
<dbReference type="Pfam" id="PF24981">
    <property type="entry name" value="Beta-prop_ATRN-LZTR1"/>
    <property type="match status" value="1"/>
</dbReference>
<protein>
    <submittedName>
        <fullName evidence="7">9084_t:CDS:1</fullName>
    </submittedName>
</protein>
<dbReference type="SUPFAM" id="SSF50965">
    <property type="entry name" value="Galactose oxidase, central domain"/>
    <property type="match status" value="1"/>
</dbReference>
<dbReference type="InterPro" id="IPR015915">
    <property type="entry name" value="Kelch-typ_b-propeller"/>
</dbReference>
<feature type="domain" description="Attractin/MKLN-like beta-propeller" evidence="6">
    <location>
        <begin position="343"/>
        <end position="528"/>
    </location>
</feature>
<organism evidence="7 8">
    <name type="scientific">Ambispora leptoticha</name>
    <dbReference type="NCBI Taxonomy" id="144679"/>
    <lineage>
        <taxon>Eukaryota</taxon>
        <taxon>Fungi</taxon>
        <taxon>Fungi incertae sedis</taxon>
        <taxon>Mucoromycota</taxon>
        <taxon>Glomeromycotina</taxon>
        <taxon>Glomeromycetes</taxon>
        <taxon>Archaeosporales</taxon>
        <taxon>Ambisporaceae</taxon>
        <taxon>Ambispora</taxon>
    </lineage>
</organism>
<evidence type="ECO:0000256" key="2">
    <source>
        <dbReference type="ARBA" id="ARBA00022737"/>
    </source>
</evidence>
<dbReference type="PANTHER" id="PTHR46093:SF18">
    <property type="entry name" value="FIBRONECTIN TYPE-III DOMAIN-CONTAINING PROTEIN"/>
    <property type="match status" value="1"/>
</dbReference>
<feature type="signal peptide" evidence="5">
    <location>
        <begin position="1"/>
        <end position="36"/>
    </location>
</feature>
<keyword evidence="4" id="KW-1133">Transmembrane helix</keyword>
<feature type="compositionally biased region" description="Low complexity" evidence="3">
    <location>
        <begin position="257"/>
        <end position="281"/>
    </location>
</feature>
<dbReference type="AlphaFoldDB" id="A0A9N8W5V9"/>
<keyword evidence="4" id="KW-0472">Membrane</keyword>
<feature type="compositionally biased region" description="Basic and acidic residues" evidence="3">
    <location>
        <begin position="602"/>
        <end position="614"/>
    </location>
</feature>
<gene>
    <name evidence="7" type="ORF">ALEPTO_LOCUS2358</name>
</gene>
<evidence type="ECO:0000259" key="6">
    <source>
        <dbReference type="Pfam" id="PF24981"/>
    </source>
</evidence>
<dbReference type="SUPFAM" id="SSF117281">
    <property type="entry name" value="Kelch motif"/>
    <property type="match status" value="1"/>
</dbReference>
<dbReference type="EMBL" id="CAJVPS010000338">
    <property type="protein sequence ID" value="CAG8478359.1"/>
    <property type="molecule type" value="Genomic_DNA"/>
</dbReference>
<sequence length="685" mass="74781">MISKFRKISSSSKLISSPLWLTILLLLLLHPLSVTSEFIHIKRSQPPTRPPPFIPDSRYAHTATLVGTKLYFLGGITSPDGNFTNSSLPQAEFFTLDLSKSFDTTQNEQMPWENLTNPSVPAIAWGAAAVGGADNATIYLFGGVNPSDNTTAQDSVIYTIDTIASPNINAHKKRELRLKRREINSTTPTPTSTKLFKKRDDANSLTTVTAPWPYSLTITSYECVYPNVTPLPPCGPGNGKAIVNRSVSTSITSITSTTNYETTTSSSSSINPSPTSSNIPPKRNHLACAIDNQLRIYYLDGIDPQQARSANAPTPTSTSGVASTGFDFDNSVSNDASNGTIGKRIVSEFDLYDTRNNTWSTGMQKNGAYFPAMADYTATYVENSNSIIYIGGINATGGFNDMSNILVYGIDKNQFWFVPASSQAVSVPVSSRIGHSSVLVQNNRIIVYGGLNEQKQPATPELLILDITNQTSFSWRQQATTNPRQASPFQHTATLVNRYMIVAFGRLTTSPDRANDKITLLDVDSFSWVTSYTLNSPGSFTNQVLIIGLLVATGVLLLIAVGLFLLYRRRGYLFRKGSSWPVVNGDTNVENDGSGDYNGYVDSRREKSDDERARTNASQPPALLTPILHSSSMFGKIARTPVISKIVPLDVKVAPNAVLLAPPQAVSSRLLRERSREEVSRQMIE</sequence>
<evidence type="ECO:0000256" key="4">
    <source>
        <dbReference type="SAM" id="Phobius"/>
    </source>
</evidence>
<proteinExistence type="predicted"/>
<accession>A0A9N8W5V9</accession>
<dbReference type="PANTHER" id="PTHR46093">
    <property type="entry name" value="ACYL-COA-BINDING DOMAIN-CONTAINING PROTEIN 5"/>
    <property type="match status" value="1"/>
</dbReference>
<keyword evidence="4" id="KW-0812">Transmembrane</keyword>
<feature type="region of interest" description="Disordered" evidence="3">
    <location>
        <begin position="586"/>
        <end position="618"/>
    </location>
</feature>
<evidence type="ECO:0000313" key="7">
    <source>
        <dbReference type="EMBL" id="CAG8478359.1"/>
    </source>
</evidence>
<dbReference type="InterPro" id="IPR011043">
    <property type="entry name" value="Gal_Oxase/kelch_b-propeller"/>
</dbReference>
<comment type="caution">
    <text evidence="7">The sequence shown here is derived from an EMBL/GenBank/DDBJ whole genome shotgun (WGS) entry which is preliminary data.</text>
</comment>
<evidence type="ECO:0000313" key="8">
    <source>
        <dbReference type="Proteomes" id="UP000789508"/>
    </source>
</evidence>
<keyword evidence="5" id="KW-0732">Signal</keyword>
<keyword evidence="1" id="KW-0880">Kelch repeat</keyword>
<feature type="transmembrane region" description="Helical" evidence="4">
    <location>
        <begin position="544"/>
        <end position="567"/>
    </location>
</feature>
<reference evidence="7" key="1">
    <citation type="submission" date="2021-06" db="EMBL/GenBank/DDBJ databases">
        <authorList>
            <person name="Kallberg Y."/>
            <person name="Tangrot J."/>
            <person name="Rosling A."/>
        </authorList>
    </citation>
    <scope>NUCLEOTIDE SEQUENCE</scope>
    <source>
        <strain evidence="7">FL130A</strain>
    </source>
</reference>
<dbReference type="InterPro" id="IPR056737">
    <property type="entry name" value="Beta-prop_ATRN-MKLN-like"/>
</dbReference>
<evidence type="ECO:0000256" key="3">
    <source>
        <dbReference type="SAM" id="MobiDB-lite"/>
    </source>
</evidence>
<dbReference type="Gene3D" id="2.120.10.80">
    <property type="entry name" value="Kelch-type beta propeller"/>
    <property type="match status" value="2"/>
</dbReference>
<evidence type="ECO:0000256" key="1">
    <source>
        <dbReference type="ARBA" id="ARBA00022441"/>
    </source>
</evidence>
<feature type="chain" id="PRO_5040288833" evidence="5">
    <location>
        <begin position="37"/>
        <end position="685"/>
    </location>
</feature>